<evidence type="ECO:0000313" key="2">
    <source>
        <dbReference type="Proteomes" id="UP000824140"/>
    </source>
</evidence>
<reference evidence="1" key="2">
    <citation type="journal article" date="2021" name="PeerJ">
        <title>Extensive microbial diversity within the chicken gut microbiome revealed by metagenomics and culture.</title>
        <authorList>
            <person name="Gilroy R."/>
            <person name="Ravi A."/>
            <person name="Getino M."/>
            <person name="Pursley I."/>
            <person name="Horton D.L."/>
            <person name="Alikhan N.F."/>
            <person name="Baker D."/>
            <person name="Gharbi K."/>
            <person name="Hall N."/>
            <person name="Watson M."/>
            <person name="Adriaenssens E.M."/>
            <person name="Foster-Nyarko E."/>
            <person name="Jarju S."/>
            <person name="Secka A."/>
            <person name="Antonio M."/>
            <person name="Oren A."/>
            <person name="Chaudhuri R.R."/>
            <person name="La Ragione R."/>
            <person name="Hildebrand F."/>
            <person name="Pallen M.J."/>
        </authorList>
    </citation>
    <scope>NUCLEOTIDE SEQUENCE</scope>
    <source>
        <strain evidence="1">13766</strain>
    </source>
</reference>
<protein>
    <submittedName>
        <fullName evidence="1">Uncharacterized protein</fullName>
    </submittedName>
</protein>
<dbReference type="Proteomes" id="UP000824140">
    <property type="component" value="Unassembled WGS sequence"/>
</dbReference>
<sequence>MNGCHAAVMDARERLCGLTPLLADCGALCGAACCHSDEDGQGGVYLFPGEELLYAGVPWAQVEPCELEGADAHILVCNGTCERALRPLGCRIFPLSPVLRRGAWGVRMDWRAWAMCPLMRYGTRGLEPAFVRAAEEAVRAIAQTEEGEDFLRRWQQLESRFRHSAL</sequence>
<reference evidence="1" key="1">
    <citation type="submission" date="2020-10" db="EMBL/GenBank/DDBJ databases">
        <authorList>
            <person name="Gilroy R."/>
        </authorList>
    </citation>
    <scope>NUCLEOTIDE SEQUENCE</scope>
    <source>
        <strain evidence="1">13766</strain>
    </source>
</reference>
<accession>A0A9D1G257</accession>
<evidence type="ECO:0000313" key="1">
    <source>
        <dbReference type="EMBL" id="HIS93918.1"/>
    </source>
</evidence>
<name>A0A9D1G257_9FIRM</name>
<dbReference type="EMBL" id="DVJN01000247">
    <property type="protein sequence ID" value="HIS93918.1"/>
    <property type="molecule type" value="Genomic_DNA"/>
</dbReference>
<proteinExistence type="predicted"/>
<organism evidence="1 2">
    <name type="scientific">Candidatus Alectryocaccomicrobium excrementavium</name>
    <dbReference type="NCBI Taxonomy" id="2840668"/>
    <lineage>
        <taxon>Bacteria</taxon>
        <taxon>Bacillati</taxon>
        <taxon>Bacillota</taxon>
        <taxon>Clostridia</taxon>
        <taxon>Candidatus Alectryocaccomicrobium</taxon>
    </lineage>
</organism>
<gene>
    <name evidence="1" type="ORF">IAA84_12960</name>
</gene>
<comment type="caution">
    <text evidence="1">The sequence shown here is derived from an EMBL/GenBank/DDBJ whole genome shotgun (WGS) entry which is preliminary data.</text>
</comment>
<dbReference type="AlphaFoldDB" id="A0A9D1G257"/>